<reference evidence="3" key="1">
    <citation type="submission" date="2016-05" db="EMBL/GenBank/DDBJ databases">
        <title>Comparative genomics of biotechnologically important yeasts.</title>
        <authorList>
            <consortium name="DOE Joint Genome Institute"/>
            <person name="Riley R."/>
            <person name="Haridas S."/>
            <person name="Wolfe K.H."/>
            <person name="Lopes M.R."/>
            <person name="Hittinger C.T."/>
            <person name="Goker M."/>
            <person name="Salamov A."/>
            <person name="Wisecaver J."/>
            <person name="Long T.M."/>
            <person name="Aerts A.L."/>
            <person name="Barry K."/>
            <person name="Choi C."/>
            <person name="Clum A."/>
            <person name="Coughlan A.Y."/>
            <person name="Deshpande S."/>
            <person name="Douglass A.P."/>
            <person name="Hanson S.J."/>
            <person name="Klenk H.-P."/>
            <person name="Labutti K."/>
            <person name="Lapidus A."/>
            <person name="Lindquist E."/>
            <person name="Lipzen A."/>
            <person name="Meier-Kolthoff J.P."/>
            <person name="Ohm R.A."/>
            <person name="Otillar R.P."/>
            <person name="Pangilinan J."/>
            <person name="Peng Y."/>
            <person name="Rokas A."/>
            <person name="Rosa C.A."/>
            <person name="Scheuner C."/>
            <person name="Sibirny A.A."/>
            <person name="Slot J.C."/>
            <person name="Stielow J.B."/>
            <person name="Sun H."/>
            <person name="Kurtzman C.P."/>
            <person name="Blackwell M."/>
            <person name="Grigoriev I.V."/>
            <person name="Jeffries T.W."/>
        </authorList>
    </citation>
    <scope>NUCLEOTIDE SEQUENCE [LARGE SCALE GENOMIC DNA]</scope>
    <source>
        <strain evidence="3">DSM 1968</strain>
    </source>
</reference>
<organism evidence="2 3">
    <name type="scientific">Ascoidea rubescens DSM 1968</name>
    <dbReference type="NCBI Taxonomy" id="1344418"/>
    <lineage>
        <taxon>Eukaryota</taxon>
        <taxon>Fungi</taxon>
        <taxon>Dikarya</taxon>
        <taxon>Ascomycota</taxon>
        <taxon>Saccharomycotina</taxon>
        <taxon>Saccharomycetes</taxon>
        <taxon>Ascoideaceae</taxon>
        <taxon>Ascoidea</taxon>
    </lineage>
</organism>
<dbReference type="EMBL" id="KV454485">
    <property type="protein sequence ID" value="ODV59684.1"/>
    <property type="molecule type" value="Genomic_DNA"/>
</dbReference>
<dbReference type="InterPro" id="IPR007250">
    <property type="entry name" value="HSP9_HSP12"/>
</dbReference>
<name>A0A1D2VDA7_9ASCO</name>
<evidence type="ECO:0000313" key="3">
    <source>
        <dbReference type="Proteomes" id="UP000095038"/>
    </source>
</evidence>
<dbReference type="STRING" id="1344418.A0A1D2VDA7"/>
<dbReference type="Proteomes" id="UP000095038">
    <property type="component" value="Unassembled WGS sequence"/>
</dbReference>
<accession>A0A1D2VDA7</accession>
<dbReference type="InParanoid" id="A0A1D2VDA7"/>
<evidence type="ECO:0000256" key="1">
    <source>
        <dbReference type="SAM" id="MobiDB-lite"/>
    </source>
</evidence>
<dbReference type="RefSeq" id="XP_020045991.1">
    <property type="nucleotide sequence ID" value="XM_020190764.1"/>
</dbReference>
<dbReference type="Gene3D" id="6.10.250.2440">
    <property type="match status" value="2"/>
</dbReference>
<proteinExistence type="predicted"/>
<keyword evidence="3" id="KW-1185">Reference proteome</keyword>
<dbReference type="Pfam" id="PF04119">
    <property type="entry name" value="HSP9_HSP12"/>
    <property type="match status" value="1"/>
</dbReference>
<sequence>MSDQGRKDFSQKIHEKAKPESQKTFGEKTKEKASNAADSVSRAVQPNSEKSNTQKAADKLHNDNKTL</sequence>
<protein>
    <submittedName>
        <fullName evidence="2">Heat shock protein 9/12</fullName>
    </submittedName>
</protein>
<feature type="compositionally biased region" description="Basic and acidic residues" evidence="1">
    <location>
        <begin position="1"/>
        <end position="33"/>
    </location>
</feature>
<dbReference type="OrthoDB" id="2348401at2759"/>
<keyword evidence="2" id="KW-0346">Stress response</keyword>
<feature type="compositionally biased region" description="Basic and acidic residues" evidence="1">
    <location>
        <begin position="56"/>
        <end position="67"/>
    </location>
</feature>
<dbReference type="AlphaFoldDB" id="A0A1D2VDA7"/>
<feature type="compositionally biased region" description="Polar residues" evidence="1">
    <location>
        <begin position="36"/>
        <end position="55"/>
    </location>
</feature>
<dbReference type="PIRSF" id="PIRSF002590">
    <property type="entry name" value="HSP9/HSP12_fun"/>
    <property type="match status" value="1"/>
</dbReference>
<feature type="region of interest" description="Disordered" evidence="1">
    <location>
        <begin position="1"/>
        <end position="67"/>
    </location>
</feature>
<gene>
    <name evidence="2" type="ORF">ASCRUDRAFT_37338</name>
</gene>
<dbReference type="GeneID" id="30964400"/>
<evidence type="ECO:0000313" key="2">
    <source>
        <dbReference type="EMBL" id="ODV59684.1"/>
    </source>
</evidence>